<keyword evidence="3 4" id="KW-0326">Glycosidase</keyword>
<evidence type="ECO:0000256" key="1">
    <source>
        <dbReference type="ARBA" id="ARBA00007754"/>
    </source>
</evidence>
<comment type="caution">
    <text evidence="7">The sequence shown here is derived from an EMBL/GenBank/DDBJ whole genome shotgun (WGS) entry which is preliminary data.</text>
</comment>
<dbReference type="PANTHER" id="PTHR40079">
    <property type="entry name" value="MANNAN ENDO-1,4-BETA-MANNOSIDASE E-RELATED"/>
    <property type="match status" value="1"/>
</dbReference>
<protein>
    <recommendedName>
        <fullName evidence="6">GH26 domain-containing protein</fullName>
    </recommendedName>
</protein>
<comment type="similarity">
    <text evidence="1 4">Belongs to the glycosyl hydrolase 26 family.</text>
</comment>
<dbReference type="PROSITE" id="PS51764">
    <property type="entry name" value="GH26"/>
    <property type="match status" value="1"/>
</dbReference>
<evidence type="ECO:0000256" key="5">
    <source>
        <dbReference type="SAM" id="SignalP"/>
    </source>
</evidence>
<dbReference type="InterPro" id="IPR012854">
    <property type="entry name" value="Cu_amine_oxidase-like_N"/>
</dbReference>
<feature type="chain" id="PRO_5036696878" description="GH26 domain-containing protein" evidence="5">
    <location>
        <begin position="24"/>
        <end position="654"/>
    </location>
</feature>
<dbReference type="Proteomes" id="UP000611762">
    <property type="component" value="Unassembled WGS sequence"/>
</dbReference>
<dbReference type="PANTHER" id="PTHR40079:SF4">
    <property type="entry name" value="GH26 DOMAIN-CONTAINING PROTEIN-RELATED"/>
    <property type="match status" value="1"/>
</dbReference>
<evidence type="ECO:0000256" key="4">
    <source>
        <dbReference type="PROSITE-ProRule" id="PRU01100"/>
    </source>
</evidence>
<proteinExistence type="inferred from homology"/>
<dbReference type="InterPro" id="IPR017853">
    <property type="entry name" value="GH"/>
</dbReference>
<feature type="active site" description="Nucleophile" evidence="4">
    <location>
        <position position="363"/>
    </location>
</feature>
<evidence type="ECO:0000313" key="8">
    <source>
        <dbReference type="Proteomes" id="UP000611762"/>
    </source>
</evidence>
<dbReference type="GO" id="GO:0006080">
    <property type="term" value="P:substituted mannan metabolic process"/>
    <property type="evidence" value="ECO:0007669"/>
    <property type="project" value="InterPro"/>
</dbReference>
<dbReference type="Gene3D" id="3.30.457.10">
    <property type="entry name" value="Copper amine oxidase-like, N-terminal domain"/>
    <property type="match status" value="2"/>
</dbReference>
<dbReference type="EMBL" id="JACRSU010000006">
    <property type="protein sequence ID" value="MBC8541811.1"/>
    <property type="molecule type" value="Genomic_DNA"/>
</dbReference>
<dbReference type="RefSeq" id="WP_249313800.1">
    <property type="nucleotide sequence ID" value="NZ_JACRSU010000006.1"/>
</dbReference>
<dbReference type="SUPFAM" id="SSF51445">
    <property type="entry name" value="(Trans)glycosidases"/>
    <property type="match status" value="1"/>
</dbReference>
<dbReference type="Pfam" id="PF07833">
    <property type="entry name" value="Cu_amine_oxidN1"/>
    <property type="match status" value="1"/>
</dbReference>
<dbReference type="SUPFAM" id="SSF55383">
    <property type="entry name" value="Copper amine oxidase, domain N"/>
    <property type="match status" value="1"/>
</dbReference>
<accession>A0A926DPV0</accession>
<gene>
    <name evidence="7" type="ORF">H8698_12555</name>
</gene>
<organism evidence="7 8">
    <name type="scientific">Congzhengia minquanensis</name>
    <dbReference type="NCBI Taxonomy" id="2763657"/>
    <lineage>
        <taxon>Bacteria</taxon>
        <taxon>Bacillati</taxon>
        <taxon>Bacillota</taxon>
        <taxon>Clostridia</taxon>
        <taxon>Eubacteriales</taxon>
        <taxon>Oscillospiraceae</taxon>
        <taxon>Congzhengia</taxon>
    </lineage>
</organism>
<evidence type="ECO:0000313" key="7">
    <source>
        <dbReference type="EMBL" id="MBC8541811.1"/>
    </source>
</evidence>
<dbReference type="Gene3D" id="3.20.20.80">
    <property type="entry name" value="Glycosidases"/>
    <property type="match status" value="1"/>
</dbReference>
<keyword evidence="2 4" id="KW-0378">Hydrolase</keyword>
<evidence type="ECO:0000256" key="2">
    <source>
        <dbReference type="ARBA" id="ARBA00022801"/>
    </source>
</evidence>
<dbReference type="InterPro" id="IPR022790">
    <property type="entry name" value="GH26_dom"/>
</dbReference>
<keyword evidence="8" id="KW-1185">Reference proteome</keyword>
<evidence type="ECO:0000259" key="6">
    <source>
        <dbReference type="PROSITE" id="PS51764"/>
    </source>
</evidence>
<reference evidence="7" key="1">
    <citation type="submission" date="2020-08" db="EMBL/GenBank/DDBJ databases">
        <title>Genome public.</title>
        <authorList>
            <person name="Liu C."/>
            <person name="Sun Q."/>
        </authorList>
    </citation>
    <scope>NUCLEOTIDE SEQUENCE</scope>
    <source>
        <strain evidence="7">H8</strain>
    </source>
</reference>
<dbReference type="GO" id="GO:0016985">
    <property type="term" value="F:mannan endo-1,4-beta-mannosidase activity"/>
    <property type="evidence" value="ECO:0007669"/>
    <property type="project" value="InterPro"/>
</dbReference>
<feature type="signal peptide" evidence="5">
    <location>
        <begin position="1"/>
        <end position="23"/>
    </location>
</feature>
<name>A0A926DPV0_9FIRM</name>
<dbReference type="InterPro" id="IPR036582">
    <property type="entry name" value="Mao_N_sf"/>
</dbReference>
<dbReference type="InterPro" id="IPR000805">
    <property type="entry name" value="Glyco_hydro_26"/>
</dbReference>
<dbReference type="AlphaFoldDB" id="A0A926DPV0"/>
<sequence length="654" mass="73151">MKKLTALVLSVLLLFGTAPLAFAQDHVQAYWPLHDEYNAALSSGDADRIIQAVKAIEALYAQPQNKSQRSAVTWGQQKCAQLYEQNGDFVNAKAYYEKFLENVTWLNNNGENYADSIKTTKAILNHLSLAPQVYVEAEYPADVPHFGAKHEPANGVFFGTCDPFTPDETAFLLYVEYFSQTVEMFSYLLPGDKSIPVEIAWNVPENLESLERVASGESDSYMIENLKFIASDGRPVLLRFAAEANCWDIPEDAESRRYFIETFQKAFRRVSDFARQYAPNAAMLFSPNDISNWNTSAREFYPGDEYVDWIGLSMYDNLDPNATFAPGDGVDAFYCRGLFDNPLVKVREVIETVSANKPILISECGFAYNDPAGNQTEEHAVRKLKEFYSYVTMVYPQVKGVMYFNKDMEKDFSLTGNAALSEAYRQAVAQNVALQSSVTGSTRGYTRFSTINESLDSLNLSVYASYPTQEPVSVSYTIDGGHIPSEEALPFRARVDVGSLTPGKHTLGVAISCANTYETFFYDFYVGKNGFVSTVPFENDIAVTVNGERVKFDARPRIIDDRTLVPLRAIFEALGAQVNWNADTKTVTAERQETQVSLTIGSNALFVNGEQKTLDVPAQIIQDRTLVPVRAIAESFRCIVDWDGERQMVMVTEN</sequence>
<feature type="active site" description="Proton donor" evidence="4">
    <location>
        <position position="243"/>
    </location>
</feature>
<evidence type="ECO:0000256" key="3">
    <source>
        <dbReference type="ARBA" id="ARBA00023295"/>
    </source>
</evidence>
<feature type="domain" description="GH26" evidence="6">
    <location>
        <begin position="118"/>
        <end position="433"/>
    </location>
</feature>
<dbReference type="Pfam" id="PF02156">
    <property type="entry name" value="Glyco_hydro_26"/>
    <property type="match status" value="1"/>
</dbReference>
<keyword evidence="5" id="KW-0732">Signal</keyword>